<protein>
    <submittedName>
        <fullName evidence="2">Uncharacterized protein</fullName>
    </submittedName>
</protein>
<evidence type="ECO:0000313" key="2">
    <source>
        <dbReference type="EMBL" id="KAK8967179.1"/>
    </source>
</evidence>
<dbReference type="PANTHER" id="PTHR36018">
    <property type="entry name" value="OS09G0481800 PROTEIN"/>
    <property type="match status" value="1"/>
</dbReference>
<dbReference type="Proteomes" id="UP001412067">
    <property type="component" value="Unassembled WGS sequence"/>
</dbReference>
<dbReference type="PANTHER" id="PTHR36018:SF1">
    <property type="entry name" value="OS09G0481800 PROTEIN"/>
    <property type="match status" value="1"/>
</dbReference>
<organism evidence="2 3">
    <name type="scientific">Platanthera guangdongensis</name>
    <dbReference type="NCBI Taxonomy" id="2320717"/>
    <lineage>
        <taxon>Eukaryota</taxon>
        <taxon>Viridiplantae</taxon>
        <taxon>Streptophyta</taxon>
        <taxon>Embryophyta</taxon>
        <taxon>Tracheophyta</taxon>
        <taxon>Spermatophyta</taxon>
        <taxon>Magnoliopsida</taxon>
        <taxon>Liliopsida</taxon>
        <taxon>Asparagales</taxon>
        <taxon>Orchidaceae</taxon>
        <taxon>Orchidoideae</taxon>
        <taxon>Orchideae</taxon>
        <taxon>Orchidinae</taxon>
        <taxon>Platanthera</taxon>
    </lineage>
</organism>
<name>A0ABR2MU31_9ASPA</name>
<gene>
    <name evidence="2" type="ORF">KSP40_PGU000978</name>
</gene>
<feature type="region of interest" description="Disordered" evidence="1">
    <location>
        <begin position="184"/>
        <end position="230"/>
    </location>
</feature>
<feature type="compositionally biased region" description="Low complexity" evidence="1">
    <location>
        <begin position="186"/>
        <end position="204"/>
    </location>
</feature>
<sequence>MSQGLAYQFSGFAPACSRAVRHLIDEEVLGTDADVLQVYMEISEVEGDTHLELPPQESENMIELSEAITPSADIHANSSKFKVVDLEARVDIRRDVEVVCFPRTSQQTDVMSSSFLAQLKDCGEQLDIIEFLRSSRDWRDINEVLHGVEKGIDRFTTMDTLTQDAHIIQDILHHLLMIKSRQIVKPSRPSTSSTSGTRTVAVTSPPVSTLAEDLPATSPPPPPLISSPPVTSTVQISSTIIISTPSPTSVSPTSPQTEELFHPLHQYPHPDIESSSHIPSFNLLDDSFMDDSPSSPLDLPSSSTLYQQLLQDIIAQPSFTPSISIPLSSISTLLISQPSFPPSTSSPPTSLAVPPTVSTYAQVPIEHVDLPALADRLYELIAPRLSLLLETSLDPLLKSVADLSATLSSLIPQAIPSFGRLDPVLTESRQGKMPHEVEILPVAAAATISSVQAVVTSTQAPASTPQGWVHLAELDGPFVKLRLQGRFWHTGAAILASRTTCLKYRISVMPNKPGLSKRGELDMGEFELGVPARARQKIGKLEP</sequence>
<keyword evidence="3" id="KW-1185">Reference proteome</keyword>
<proteinExistence type="predicted"/>
<reference evidence="2 3" key="1">
    <citation type="journal article" date="2022" name="Nat. Plants">
        <title>Genomes of leafy and leafless Platanthera orchids illuminate the evolution of mycoheterotrophy.</title>
        <authorList>
            <person name="Li M.H."/>
            <person name="Liu K.W."/>
            <person name="Li Z."/>
            <person name="Lu H.C."/>
            <person name="Ye Q.L."/>
            <person name="Zhang D."/>
            <person name="Wang J.Y."/>
            <person name="Li Y.F."/>
            <person name="Zhong Z.M."/>
            <person name="Liu X."/>
            <person name="Yu X."/>
            <person name="Liu D.K."/>
            <person name="Tu X.D."/>
            <person name="Liu B."/>
            <person name="Hao Y."/>
            <person name="Liao X.Y."/>
            <person name="Jiang Y.T."/>
            <person name="Sun W.H."/>
            <person name="Chen J."/>
            <person name="Chen Y.Q."/>
            <person name="Ai Y."/>
            <person name="Zhai J.W."/>
            <person name="Wu S.S."/>
            <person name="Zhou Z."/>
            <person name="Hsiao Y.Y."/>
            <person name="Wu W.L."/>
            <person name="Chen Y.Y."/>
            <person name="Lin Y.F."/>
            <person name="Hsu J.L."/>
            <person name="Li C.Y."/>
            <person name="Wang Z.W."/>
            <person name="Zhao X."/>
            <person name="Zhong W.Y."/>
            <person name="Ma X.K."/>
            <person name="Ma L."/>
            <person name="Huang J."/>
            <person name="Chen G.Z."/>
            <person name="Huang M.Z."/>
            <person name="Huang L."/>
            <person name="Peng D.H."/>
            <person name="Luo Y.B."/>
            <person name="Zou S.Q."/>
            <person name="Chen S.P."/>
            <person name="Lan S."/>
            <person name="Tsai W.C."/>
            <person name="Van de Peer Y."/>
            <person name="Liu Z.J."/>
        </authorList>
    </citation>
    <scope>NUCLEOTIDE SEQUENCE [LARGE SCALE GENOMIC DNA]</scope>
    <source>
        <strain evidence="2">Lor288</strain>
    </source>
</reference>
<feature type="compositionally biased region" description="Pro residues" evidence="1">
    <location>
        <begin position="217"/>
        <end position="226"/>
    </location>
</feature>
<evidence type="ECO:0000313" key="3">
    <source>
        <dbReference type="Proteomes" id="UP001412067"/>
    </source>
</evidence>
<evidence type="ECO:0000256" key="1">
    <source>
        <dbReference type="SAM" id="MobiDB-lite"/>
    </source>
</evidence>
<comment type="caution">
    <text evidence="2">The sequence shown here is derived from an EMBL/GenBank/DDBJ whole genome shotgun (WGS) entry which is preliminary data.</text>
</comment>
<dbReference type="EMBL" id="JBBWWR010000005">
    <property type="protein sequence ID" value="KAK8967179.1"/>
    <property type="molecule type" value="Genomic_DNA"/>
</dbReference>
<accession>A0ABR2MU31</accession>